<gene>
    <name evidence="1" type="ORF">METZ01_LOCUS385472</name>
</gene>
<feature type="non-terminal residue" evidence="1">
    <location>
        <position position="36"/>
    </location>
</feature>
<sequence>MSGGVDSAVALLKIIDMGYNAIGVTMKLWEYKQVGG</sequence>
<reference evidence="1" key="1">
    <citation type="submission" date="2018-05" db="EMBL/GenBank/DDBJ databases">
        <authorList>
            <person name="Lanie J.A."/>
            <person name="Ng W.-L."/>
            <person name="Kazmierczak K.M."/>
            <person name="Andrzejewski T.M."/>
            <person name="Davidsen T.M."/>
            <person name="Wayne K.J."/>
            <person name="Tettelin H."/>
            <person name="Glass J.I."/>
            <person name="Rusch D."/>
            <person name="Podicherti R."/>
            <person name="Tsui H.-C.T."/>
            <person name="Winkler M.E."/>
        </authorList>
    </citation>
    <scope>NUCLEOTIDE SEQUENCE</scope>
</reference>
<dbReference type="AlphaFoldDB" id="A0A382UFY6"/>
<accession>A0A382UFY6</accession>
<proteinExistence type="predicted"/>
<dbReference type="Gene3D" id="3.40.50.620">
    <property type="entry name" value="HUPs"/>
    <property type="match status" value="1"/>
</dbReference>
<evidence type="ECO:0000313" key="1">
    <source>
        <dbReference type="EMBL" id="SVD32618.1"/>
    </source>
</evidence>
<dbReference type="SUPFAM" id="SSF52402">
    <property type="entry name" value="Adenine nucleotide alpha hydrolases-like"/>
    <property type="match status" value="1"/>
</dbReference>
<dbReference type="EMBL" id="UINC01143605">
    <property type="protein sequence ID" value="SVD32618.1"/>
    <property type="molecule type" value="Genomic_DNA"/>
</dbReference>
<dbReference type="InterPro" id="IPR014729">
    <property type="entry name" value="Rossmann-like_a/b/a_fold"/>
</dbReference>
<name>A0A382UFY6_9ZZZZ</name>
<dbReference type="Pfam" id="PF03054">
    <property type="entry name" value="tRNA_Me_trans"/>
    <property type="match status" value="1"/>
</dbReference>
<protein>
    <submittedName>
        <fullName evidence="1">Uncharacterized protein</fullName>
    </submittedName>
</protein>
<organism evidence="1">
    <name type="scientific">marine metagenome</name>
    <dbReference type="NCBI Taxonomy" id="408172"/>
    <lineage>
        <taxon>unclassified sequences</taxon>
        <taxon>metagenomes</taxon>
        <taxon>ecological metagenomes</taxon>
    </lineage>
</organism>